<evidence type="ECO:0000256" key="4">
    <source>
        <dbReference type="ARBA" id="ARBA00022692"/>
    </source>
</evidence>
<dbReference type="PANTHER" id="PTHR30465">
    <property type="entry name" value="INNER MEMBRANE ABC TRANSPORTER"/>
    <property type="match status" value="1"/>
</dbReference>
<evidence type="ECO:0000256" key="8">
    <source>
        <dbReference type="SAM" id="SignalP"/>
    </source>
</evidence>
<evidence type="ECO:0000256" key="5">
    <source>
        <dbReference type="ARBA" id="ARBA00022989"/>
    </source>
</evidence>
<sequence length="330" mass="35206">MSPRAKFVAGNTVRLMTLLLAVSVVSFALANAAPIDPVEAYAGSENHLSQEQLDAIAAHWGFNDPPVERYLRWIGGVLTGDWGVSVIYQRPVLDVLAERSLTSLALMGTAWVFSGVLGFALGMVCGMRRDSALDRLVKGFCLTMAAAPTFWLALLALVVFSVKLGWFPMGLASSAGVLAQDVTIGDRLWHLFLPALVLSVTGIASITLQTREKAIEACESDYALFARARGESRTQFARRHVLRNIALPAITLQCASISEIFGGSILAEQVFSYPGLGNAAVEAALAGDVPLLLGVALVAALFVFFGNLLANVLYGVVDPRIRRGSEAIDG</sequence>
<evidence type="ECO:0000256" key="6">
    <source>
        <dbReference type="ARBA" id="ARBA00023136"/>
    </source>
</evidence>
<feature type="transmembrane region" description="Helical" evidence="7">
    <location>
        <begin position="188"/>
        <end position="208"/>
    </location>
</feature>
<dbReference type="InterPro" id="IPR000515">
    <property type="entry name" value="MetI-like"/>
</dbReference>
<dbReference type="InterPro" id="IPR045621">
    <property type="entry name" value="BPD_transp_1_N"/>
</dbReference>
<dbReference type="AlphaFoldDB" id="A0A1H8QST2"/>
<dbReference type="CDD" id="cd06261">
    <property type="entry name" value="TM_PBP2"/>
    <property type="match status" value="1"/>
</dbReference>
<evidence type="ECO:0000313" key="10">
    <source>
        <dbReference type="EMBL" id="SEO57028.1"/>
    </source>
</evidence>
<dbReference type="SUPFAM" id="SSF161098">
    <property type="entry name" value="MetI-like"/>
    <property type="match status" value="1"/>
</dbReference>
<feature type="transmembrane region" description="Helical" evidence="7">
    <location>
        <begin position="291"/>
        <end position="314"/>
    </location>
</feature>
<keyword evidence="8" id="KW-0732">Signal</keyword>
<comment type="similarity">
    <text evidence="7">Belongs to the binding-protein-dependent transport system permease family.</text>
</comment>
<evidence type="ECO:0000259" key="9">
    <source>
        <dbReference type="PROSITE" id="PS50928"/>
    </source>
</evidence>
<keyword evidence="3" id="KW-1003">Cell membrane</keyword>
<feature type="transmembrane region" description="Helical" evidence="7">
    <location>
        <begin position="139"/>
        <end position="162"/>
    </location>
</feature>
<dbReference type="GO" id="GO:0055085">
    <property type="term" value="P:transmembrane transport"/>
    <property type="evidence" value="ECO:0007669"/>
    <property type="project" value="InterPro"/>
</dbReference>
<dbReference type="STRING" id="79604.AAY81_08900"/>
<name>A0A1H8QST2_9ACTN</name>
<accession>A0A1H8QST2</accession>
<keyword evidence="2 7" id="KW-0813">Transport</keyword>
<dbReference type="GO" id="GO:0005886">
    <property type="term" value="C:plasma membrane"/>
    <property type="evidence" value="ECO:0007669"/>
    <property type="project" value="UniProtKB-SubCell"/>
</dbReference>
<evidence type="ECO:0000256" key="1">
    <source>
        <dbReference type="ARBA" id="ARBA00004651"/>
    </source>
</evidence>
<dbReference type="Gene3D" id="1.10.3720.10">
    <property type="entry name" value="MetI-like"/>
    <property type="match status" value="1"/>
</dbReference>
<dbReference type="Pfam" id="PF19300">
    <property type="entry name" value="BPD_transp_1_N"/>
    <property type="match status" value="1"/>
</dbReference>
<evidence type="ECO:0000256" key="3">
    <source>
        <dbReference type="ARBA" id="ARBA00022475"/>
    </source>
</evidence>
<dbReference type="EMBL" id="FOEC01000002">
    <property type="protein sequence ID" value="SEO57028.1"/>
    <property type="molecule type" value="Genomic_DNA"/>
</dbReference>
<evidence type="ECO:0000256" key="7">
    <source>
        <dbReference type="RuleBase" id="RU363032"/>
    </source>
</evidence>
<feature type="transmembrane region" description="Helical" evidence="7">
    <location>
        <begin position="245"/>
        <end position="271"/>
    </location>
</feature>
<proteinExistence type="inferred from homology"/>
<protein>
    <submittedName>
        <fullName evidence="10">Peptide/nickel transport system permease protein</fullName>
    </submittedName>
</protein>
<feature type="domain" description="ABC transmembrane type-1" evidence="9">
    <location>
        <begin position="100"/>
        <end position="314"/>
    </location>
</feature>
<keyword evidence="4 7" id="KW-0812">Transmembrane</keyword>
<dbReference type="PROSITE" id="PS50928">
    <property type="entry name" value="ABC_TM1"/>
    <property type="match status" value="1"/>
</dbReference>
<dbReference type="InterPro" id="IPR035906">
    <property type="entry name" value="MetI-like_sf"/>
</dbReference>
<feature type="signal peptide" evidence="8">
    <location>
        <begin position="1"/>
        <end position="32"/>
    </location>
</feature>
<evidence type="ECO:0000256" key="2">
    <source>
        <dbReference type="ARBA" id="ARBA00022448"/>
    </source>
</evidence>
<dbReference type="RefSeq" id="WP_240480577.1">
    <property type="nucleotide sequence ID" value="NZ_CP011402.1"/>
</dbReference>
<gene>
    <name evidence="10" type="ORF">SAMN02910314_00599</name>
</gene>
<feature type="chain" id="PRO_5039619718" evidence="8">
    <location>
        <begin position="33"/>
        <end position="330"/>
    </location>
</feature>
<reference evidence="11" key="1">
    <citation type="submission" date="2016-10" db="EMBL/GenBank/DDBJ databases">
        <authorList>
            <person name="Varghese N."/>
        </authorList>
    </citation>
    <scope>NUCLEOTIDE SEQUENCE [LARGE SCALE GENOMIC DNA]</scope>
    <source>
        <strain evidence="11">DSM 21843</strain>
    </source>
</reference>
<dbReference type="PANTHER" id="PTHR30465:SF0">
    <property type="entry name" value="OLIGOPEPTIDE TRANSPORT SYSTEM PERMEASE PROTEIN APPB"/>
    <property type="match status" value="1"/>
</dbReference>
<keyword evidence="5 7" id="KW-1133">Transmembrane helix</keyword>
<evidence type="ECO:0000313" key="11">
    <source>
        <dbReference type="Proteomes" id="UP000182975"/>
    </source>
</evidence>
<comment type="subcellular location">
    <subcellularLocation>
        <location evidence="1 7">Cell membrane</location>
        <topology evidence="1 7">Multi-pass membrane protein</topology>
    </subcellularLocation>
</comment>
<dbReference type="Pfam" id="PF00528">
    <property type="entry name" value="BPD_transp_1"/>
    <property type="match status" value="1"/>
</dbReference>
<feature type="transmembrane region" description="Helical" evidence="7">
    <location>
        <begin position="104"/>
        <end position="127"/>
    </location>
</feature>
<organism evidence="10 11">
    <name type="scientific">Denitrobacterium detoxificans</name>
    <dbReference type="NCBI Taxonomy" id="79604"/>
    <lineage>
        <taxon>Bacteria</taxon>
        <taxon>Bacillati</taxon>
        <taxon>Actinomycetota</taxon>
        <taxon>Coriobacteriia</taxon>
        <taxon>Eggerthellales</taxon>
        <taxon>Eggerthellaceae</taxon>
        <taxon>Denitrobacterium</taxon>
    </lineage>
</organism>
<keyword evidence="11" id="KW-1185">Reference proteome</keyword>
<dbReference type="Proteomes" id="UP000182975">
    <property type="component" value="Unassembled WGS sequence"/>
</dbReference>
<keyword evidence="6 7" id="KW-0472">Membrane</keyword>